<dbReference type="InterPro" id="IPR011009">
    <property type="entry name" value="Kinase-like_dom_sf"/>
</dbReference>
<dbReference type="AlphaFoldDB" id="A0AAV9HVH9"/>
<dbReference type="Gene3D" id="3.90.1200.10">
    <property type="match status" value="1"/>
</dbReference>
<organism evidence="2 3">
    <name type="scientific">Cladorrhinum samala</name>
    <dbReference type="NCBI Taxonomy" id="585594"/>
    <lineage>
        <taxon>Eukaryota</taxon>
        <taxon>Fungi</taxon>
        <taxon>Dikarya</taxon>
        <taxon>Ascomycota</taxon>
        <taxon>Pezizomycotina</taxon>
        <taxon>Sordariomycetes</taxon>
        <taxon>Sordariomycetidae</taxon>
        <taxon>Sordariales</taxon>
        <taxon>Podosporaceae</taxon>
        <taxon>Cladorrhinum</taxon>
    </lineage>
</organism>
<dbReference type="Pfam" id="PF01636">
    <property type="entry name" value="APH"/>
    <property type="match status" value="1"/>
</dbReference>
<evidence type="ECO:0000313" key="2">
    <source>
        <dbReference type="EMBL" id="KAK4464935.1"/>
    </source>
</evidence>
<name>A0AAV9HVH9_9PEZI</name>
<protein>
    <recommendedName>
        <fullName evidence="1">Aminoglycoside phosphotransferase domain-containing protein</fullName>
    </recommendedName>
</protein>
<accession>A0AAV9HVH9</accession>
<comment type="caution">
    <text evidence="2">The sequence shown here is derived from an EMBL/GenBank/DDBJ whole genome shotgun (WGS) entry which is preliminary data.</text>
</comment>
<proteinExistence type="predicted"/>
<evidence type="ECO:0000259" key="1">
    <source>
        <dbReference type="Pfam" id="PF01636"/>
    </source>
</evidence>
<feature type="domain" description="Aminoglycoside phosphotransferase" evidence="1">
    <location>
        <begin position="186"/>
        <end position="255"/>
    </location>
</feature>
<dbReference type="InterPro" id="IPR051678">
    <property type="entry name" value="AGP_Transferase"/>
</dbReference>
<dbReference type="SUPFAM" id="SSF56112">
    <property type="entry name" value="Protein kinase-like (PK-like)"/>
    <property type="match status" value="1"/>
</dbReference>
<sequence>MAKDWTSWAINQFFADRASPTRSECDDLALSITGTSTLRQVRIPGSLSYTVTCKRPLPRVRDETDEVVVSFRQQESGLDRDTVALASTIHGQLVPHASLHGTVPRSDPVLEIYTMPLIPGIACIEVLGCQREMDAEEEAKHGLFIRHLARYFARSLSAPQSVLIQARESLQEDISRHLVILKSDAAFDLIPCSTLSALQDSLPHLFTTDYPQVLTHGDLSNTNILVDPETYEITGLVDWSLASAKPFGMELDTLLLTTGYMDMDGWHDYDCKAALIESFWAEFWTSAAALGVSGYGHGGDAEPGKQEAFRAQAEAAMKIGAVLRYGFERNADGSASDAVSNSEAMLKTLEGWFKT</sequence>
<keyword evidence="3" id="KW-1185">Reference proteome</keyword>
<dbReference type="PANTHER" id="PTHR21310">
    <property type="entry name" value="AMINOGLYCOSIDE PHOSPHOTRANSFERASE-RELATED-RELATED"/>
    <property type="match status" value="1"/>
</dbReference>
<evidence type="ECO:0000313" key="3">
    <source>
        <dbReference type="Proteomes" id="UP001321749"/>
    </source>
</evidence>
<dbReference type="EMBL" id="MU864943">
    <property type="protein sequence ID" value="KAK4464935.1"/>
    <property type="molecule type" value="Genomic_DNA"/>
</dbReference>
<dbReference type="Proteomes" id="UP001321749">
    <property type="component" value="Unassembled WGS sequence"/>
</dbReference>
<reference evidence="2" key="1">
    <citation type="journal article" date="2023" name="Mol. Phylogenet. Evol.">
        <title>Genome-scale phylogeny and comparative genomics of the fungal order Sordariales.</title>
        <authorList>
            <person name="Hensen N."/>
            <person name="Bonometti L."/>
            <person name="Westerberg I."/>
            <person name="Brannstrom I.O."/>
            <person name="Guillou S."/>
            <person name="Cros-Aarteil S."/>
            <person name="Calhoun S."/>
            <person name="Haridas S."/>
            <person name="Kuo A."/>
            <person name="Mondo S."/>
            <person name="Pangilinan J."/>
            <person name="Riley R."/>
            <person name="LaButti K."/>
            <person name="Andreopoulos B."/>
            <person name="Lipzen A."/>
            <person name="Chen C."/>
            <person name="Yan M."/>
            <person name="Daum C."/>
            <person name="Ng V."/>
            <person name="Clum A."/>
            <person name="Steindorff A."/>
            <person name="Ohm R.A."/>
            <person name="Martin F."/>
            <person name="Silar P."/>
            <person name="Natvig D.O."/>
            <person name="Lalanne C."/>
            <person name="Gautier V."/>
            <person name="Ament-Velasquez S.L."/>
            <person name="Kruys A."/>
            <person name="Hutchinson M.I."/>
            <person name="Powell A.J."/>
            <person name="Barry K."/>
            <person name="Miller A.N."/>
            <person name="Grigoriev I.V."/>
            <person name="Debuchy R."/>
            <person name="Gladieux P."/>
            <person name="Hiltunen Thoren M."/>
            <person name="Johannesson H."/>
        </authorList>
    </citation>
    <scope>NUCLEOTIDE SEQUENCE</scope>
    <source>
        <strain evidence="2">PSN324</strain>
    </source>
</reference>
<dbReference type="PANTHER" id="PTHR21310:SF15">
    <property type="entry name" value="AMINOGLYCOSIDE PHOSPHOTRANSFERASE DOMAIN-CONTAINING PROTEIN"/>
    <property type="match status" value="1"/>
</dbReference>
<reference evidence="2" key="2">
    <citation type="submission" date="2023-06" db="EMBL/GenBank/DDBJ databases">
        <authorList>
            <consortium name="Lawrence Berkeley National Laboratory"/>
            <person name="Mondo S.J."/>
            <person name="Hensen N."/>
            <person name="Bonometti L."/>
            <person name="Westerberg I."/>
            <person name="Brannstrom I.O."/>
            <person name="Guillou S."/>
            <person name="Cros-Aarteil S."/>
            <person name="Calhoun S."/>
            <person name="Haridas S."/>
            <person name="Kuo A."/>
            <person name="Pangilinan J."/>
            <person name="Riley R."/>
            <person name="Labutti K."/>
            <person name="Andreopoulos B."/>
            <person name="Lipzen A."/>
            <person name="Chen C."/>
            <person name="Yanf M."/>
            <person name="Daum C."/>
            <person name="Ng V."/>
            <person name="Clum A."/>
            <person name="Steindorff A."/>
            <person name="Ohm R."/>
            <person name="Martin F."/>
            <person name="Silar P."/>
            <person name="Natvig D."/>
            <person name="Lalanne C."/>
            <person name="Gautier V."/>
            <person name="Ament-Velasquez S.L."/>
            <person name="Kruys A."/>
            <person name="Hutchinson M.I."/>
            <person name="Powell A.J."/>
            <person name="Barry K."/>
            <person name="Miller A.N."/>
            <person name="Grigoriev I.V."/>
            <person name="Debuchy R."/>
            <person name="Gladieux P."/>
            <person name="Thoren M.H."/>
            <person name="Johannesson H."/>
        </authorList>
    </citation>
    <scope>NUCLEOTIDE SEQUENCE</scope>
    <source>
        <strain evidence="2">PSN324</strain>
    </source>
</reference>
<gene>
    <name evidence="2" type="ORF">QBC42DRAFT_344223</name>
</gene>
<dbReference type="InterPro" id="IPR002575">
    <property type="entry name" value="Aminoglycoside_PTrfase"/>
</dbReference>